<dbReference type="Bgee" id="ENSGACG00000003960">
    <property type="expression patterns" value="Expressed in telencephalon and 2 other cell types or tissues"/>
</dbReference>
<dbReference type="GO" id="GO:0051046">
    <property type="term" value="P:regulation of secretion"/>
    <property type="evidence" value="ECO:0007669"/>
    <property type="project" value="TreeGrafter"/>
</dbReference>
<reference evidence="3" key="1">
    <citation type="submission" date="2006-01" db="EMBL/GenBank/DDBJ databases">
        <authorList>
            <person name="Lindblad-Toh K."/>
            <person name="Mauceli E."/>
            <person name="Grabherr M."/>
            <person name="Chang J.L."/>
            <person name="Lander E.S."/>
        </authorList>
    </citation>
    <scope>NUCLEOTIDE SEQUENCE [LARGE SCALE GENOMIC DNA]</scope>
</reference>
<evidence type="ECO:0000256" key="2">
    <source>
        <dbReference type="SAM" id="SignalP"/>
    </source>
</evidence>
<dbReference type="PANTHER" id="PTHR46106:SF5">
    <property type="entry name" value="RECEPTOR-TYPE TYROSINE-PROTEIN PHOSPHATASE N2"/>
    <property type="match status" value="1"/>
</dbReference>
<proteinExistence type="predicted"/>
<dbReference type="PANTHER" id="PTHR46106">
    <property type="entry name" value="IA-2 PROTEIN TYROSINE PHOSPHATASE, ISOFORM C"/>
    <property type="match status" value="1"/>
</dbReference>
<feature type="compositionally biased region" description="Basic and acidic residues" evidence="1">
    <location>
        <begin position="165"/>
        <end position="177"/>
    </location>
</feature>
<protein>
    <submittedName>
        <fullName evidence="3">Uncharacterized protein</fullName>
    </submittedName>
</protein>
<dbReference type="AlphaFoldDB" id="G3NIN0"/>
<feature type="compositionally biased region" description="Polar residues" evidence="1">
    <location>
        <begin position="229"/>
        <end position="238"/>
    </location>
</feature>
<evidence type="ECO:0000256" key="1">
    <source>
        <dbReference type="SAM" id="MobiDB-lite"/>
    </source>
</evidence>
<dbReference type="InterPro" id="IPR033522">
    <property type="entry name" value="IA-2/IA-2_beta"/>
</dbReference>
<feature type="region of interest" description="Disordered" evidence="1">
    <location>
        <begin position="161"/>
        <end position="238"/>
    </location>
</feature>
<sequence>MDSPWCPVLLAALAVSFCSTPASADRKFGCLFEDELCSPYEFCVNDGVFGKCQELAAADLYTYDISSSGFAAPQGSFLQKLAHRGLTWQDDITQQVISKELSKLRTIPLRHQASAPSPLTAHSSSRDRKLSRNLQQYLAGLGLLSQSEVEGKPGIQQLGVNAENEDIKSEGRLEPSRLKPQPGWKETTIYSHQKGAGQPPVTKVFTQSGEGRHPKLSPTYSNRDPGGSQLLNSHLEQL</sequence>
<accession>G3NIN0</accession>
<reference evidence="3" key="2">
    <citation type="submission" date="2024-04" db="UniProtKB">
        <authorList>
            <consortium name="Ensembl"/>
        </authorList>
    </citation>
    <scope>IDENTIFICATION</scope>
</reference>
<dbReference type="GO" id="GO:0045202">
    <property type="term" value="C:synapse"/>
    <property type="evidence" value="ECO:0007669"/>
    <property type="project" value="TreeGrafter"/>
</dbReference>
<keyword evidence="2" id="KW-0732">Signal</keyword>
<dbReference type="STRING" id="69293.ENSGACP00000005190"/>
<dbReference type="Ensembl" id="ENSGACT00000005205.1">
    <property type="protein sequence ID" value="ENSGACP00000005190.1"/>
    <property type="gene ID" value="ENSGACG00000003960.1"/>
</dbReference>
<dbReference type="eggNOG" id="KOG0793">
    <property type="taxonomic scope" value="Eukaryota"/>
</dbReference>
<dbReference type="GO" id="GO:0035773">
    <property type="term" value="P:insulin secretion involved in cellular response to glucose stimulus"/>
    <property type="evidence" value="ECO:0007669"/>
    <property type="project" value="TreeGrafter"/>
</dbReference>
<feature type="chain" id="PRO_5003448682" evidence="2">
    <location>
        <begin position="25"/>
        <end position="238"/>
    </location>
</feature>
<name>G3NIN0_GASAC</name>
<dbReference type="InParanoid" id="G3NIN0"/>
<dbReference type="SMART" id="SM01305">
    <property type="entry name" value="RESP18"/>
    <property type="match status" value="1"/>
</dbReference>
<dbReference type="GO" id="GO:0030141">
    <property type="term" value="C:secretory granule"/>
    <property type="evidence" value="ECO:0007669"/>
    <property type="project" value="InterPro"/>
</dbReference>
<evidence type="ECO:0000313" key="3">
    <source>
        <dbReference type="Ensembl" id="ENSGACP00000005190.1"/>
    </source>
</evidence>
<organism evidence="3">
    <name type="scientific">Gasterosteus aculeatus</name>
    <name type="common">Three-spined stickleback</name>
    <dbReference type="NCBI Taxonomy" id="69293"/>
    <lineage>
        <taxon>Eukaryota</taxon>
        <taxon>Metazoa</taxon>
        <taxon>Chordata</taxon>
        <taxon>Craniata</taxon>
        <taxon>Vertebrata</taxon>
        <taxon>Euteleostomi</taxon>
        <taxon>Actinopterygii</taxon>
        <taxon>Neopterygii</taxon>
        <taxon>Teleostei</taxon>
        <taxon>Neoteleostei</taxon>
        <taxon>Acanthomorphata</taxon>
        <taxon>Eupercaria</taxon>
        <taxon>Perciformes</taxon>
        <taxon>Cottioidei</taxon>
        <taxon>Gasterosteales</taxon>
        <taxon>Gasterosteidae</taxon>
        <taxon>Gasterosteus</taxon>
    </lineage>
</organism>
<feature type="signal peptide" evidence="2">
    <location>
        <begin position="1"/>
        <end position="24"/>
    </location>
</feature>